<gene>
    <name evidence="1" type="ORF">B0A49_13766</name>
</gene>
<accession>A0A4U0VW81</accession>
<dbReference type="EMBL" id="NAJN01002372">
    <property type="protein sequence ID" value="TKA53632.1"/>
    <property type="molecule type" value="Genomic_DNA"/>
</dbReference>
<dbReference type="OrthoDB" id="3880401at2759"/>
<protein>
    <submittedName>
        <fullName evidence="1">Uncharacterized protein</fullName>
    </submittedName>
</protein>
<keyword evidence="2" id="KW-1185">Reference proteome</keyword>
<dbReference type="AlphaFoldDB" id="A0A4U0VW81"/>
<organism evidence="1 2">
    <name type="scientific">Cryomyces minteri</name>
    <dbReference type="NCBI Taxonomy" id="331657"/>
    <lineage>
        <taxon>Eukaryota</taxon>
        <taxon>Fungi</taxon>
        <taxon>Dikarya</taxon>
        <taxon>Ascomycota</taxon>
        <taxon>Pezizomycotina</taxon>
        <taxon>Dothideomycetes</taxon>
        <taxon>Dothideomycetes incertae sedis</taxon>
        <taxon>Cryomyces</taxon>
    </lineage>
</organism>
<evidence type="ECO:0000313" key="2">
    <source>
        <dbReference type="Proteomes" id="UP000308768"/>
    </source>
</evidence>
<reference evidence="1 2" key="1">
    <citation type="submission" date="2017-03" db="EMBL/GenBank/DDBJ databases">
        <title>Genomes of endolithic fungi from Antarctica.</title>
        <authorList>
            <person name="Coleine C."/>
            <person name="Masonjones S."/>
            <person name="Stajich J.E."/>
        </authorList>
    </citation>
    <scope>NUCLEOTIDE SEQUENCE [LARGE SCALE GENOMIC DNA]</scope>
    <source>
        <strain evidence="1 2">CCFEE 5187</strain>
    </source>
</reference>
<sequence length="185" mass="21221">MATLSDNLYHVLRTTIDYHHDPSGASQQTTVDGTYTDLAAAKETAKNILFTEGYKKEWFTTLDILTESEAWTHGDGNIVYARTPEVQRKESIELYHVLQETIYYSKDRSGATRDTEIQGTFRSYDAAREAAATCLLDEEITKEDYDKFDKLDDNKLDDWPFGRDVLSHAVGRNRDEFLVSVVRKH</sequence>
<dbReference type="Proteomes" id="UP000308768">
    <property type="component" value="Unassembled WGS sequence"/>
</dbReference>
<evidence type="ECO:0000313" key="1">
    <source>
        <dbReference type="EMBL" id="TKA53632.1"/>
    </source>
</evidence>
<comment type="caution">
    <text evidence="1">The sequence shown here is derived from an EMBL/GenBank/DDBJ whole genome shotgun (WGS) entry which is preliminary data.</text>
</comment>
<proteinExistence type="predicted"/>
<name>A0A4U0VW81_9PEZI</name>